<keyword evidence="4" id="KW-1185">Reference proteome</keyword>
<evidence type="ECO:0000313" key="4">
    <source>
        <dbReference type="Proteomes" id="UP000596742"/>
    </source>
</evidence>
<accession>A0A8B6CYU7</accession>
<proteinExistence type="predicted"/>
<feature type="signal peptide" evidence="2">
    <location>
        <begin position="1"/>
        <end position="33"/>
    </location>
</feature>
<protein>
    <submittedName>
        <fullName evidence="3">Uncharacterized protein</fullName>
    </submittedName>
</protein>
<keyword evidence="1" id="KW-1133">Transmembrane helix</keyword>
<sequence length="162" mass="17677">MLINAHLLMKQFSSPRIFIFVLCVICCVYQCRGQIENGAFNPSGENIRRVVLPVSRPVPVNREEPRRIVIFSTDTDMTETGNSRTRGGGSFGVPFVASQFSSMTSMMSMMAMMAMALVLAPAIIQTMMETMTTPTTIIIQTTPIATTTPGISTATGRGMEDL</sequence>
<feature type="transmembrane region" description="Helical" evidence="1">
    <location>
        <begin position="106"/>
        <end position="124"/>
    </location>
</feature>
<dbReference type="Proteomes" id="UP000596742">
    <property type="component" value="Unassembled WGS sequence"/>
</dbReference>
<feature type="chain" id="PRO_5033039763" evidence="2">
    <location>
        <begin position="34"/>
        <end position="162"/>
    </location>
</feature>
<dbReference type="AlphaFoldDB" id="A0A8B6CYU7"/>
<keyword evidence="1" id="KW-0472">Membrane</keyword>
<evidence type="ECO:0000313" key="3">
    <source>
        <dbReference type="EMBL" id="VDI11925.1"/>
    </source>
</evidence>
<comment type="caution">
    <text evidence="3">The sequence shown here is derived from an EMBL/GenBank/DDBJ whole genome shotgun (WGS) entry which is preliminary data.</text>
</comment>
<name>A0A8B6CYU7_MYTGA</name>
<keyword evidence="1" id="KW-0812">Transmembrane</keyword>
<gene>
    <name evidence="3" type="ORF">MGAL_10B060099</name>
</gene>
<dbReference type="EMBL" id="UYJE01002570">
    <property type="protein sequence ID" value="VDI11925.1"/>
    <property type="molecule type" value="Genomic_DNA"/>
</dbReference>
<evidence type="ECO:0000256" key="1">
    <source>
        <dbReference type="SAM" id="Phobius"/>
    </source>
</evidence>
<reference evidence="3" key="1">
    <citation type="submission" date="2018-11" db="EMBL/GenBank/DDBJ databases">
        <authorList>
            <person name="Alioto T."/>
            <person name="Alioto T."/>
        </authorList>
    </citation>
    <scope>NUCLEOTIDE SEQUENCE</scope>
</reference>
<evidence type="ECO:0000256" key="2">
    <source>
        <dbReference type="SAM" id="SignalP"/>
    </source>
</evidence>
<keyword evidence="2" id="KW-0732">Signal</keyword>
<organism evidence="3 4">
    <name type="scientific">Mytilus galloprovincialis</name>
    <name type="common">Mediterranean mussel</name>
    <dbReference type="NCBI Taxonomy" id="29158"/>
    <lineage>
        <taxon>Eukaryota</taxon>
        <taxon>Metazoa</taxon>
        <taxon>Spiralia</taxon>
        <taxon>Lophotrochozoa</taxon>
        <taxon>Mollusca</taxon>
        <taxon>Bivalvia</taxon>
        <taxon>Autobranchia</taxon>
        <taxon>Pteriomorphia</taxon>
        <taxon>Mytilida</taxon>
        <taxon>Mytiloidea</taxon>
        <taxon>Mytilidae</taxon>
        <taxon>Mytilinae</taxon>
        <taxon>Mytilus</taxon>
    </lineage>
</organism>